<accession>A0A451DJ91</accession>
<dbReference type="EMBL" id="LR217725">
    <property type="protein sequence ID" value="VFP86761.1"/>
    <property type="molecule type" value="Genomic_DNA"/>
</dbReference>
<proteinExistence type="inferred from homology"/>
<dbReference type="Proteomes" id="UP000294462">
    <property type="component" value="Chromosome"/>
</dbReference>
<name>A0A451DJ91_9GAMM</name>
<evidence type="ECO:0000313" key="6">
    <source>
        <dbReference type="Proteomes" id="UP000294462"/>
    </source>
</evidence>
<dbReference type="GO" id="GO:0051082">
    <property type="term" value="F:unfolded protein binding"/>
    <property type="evidence" value="ECO:0007669"/>
    <property type="project" value="InterPro"/>
</dbReference>
<dbReference type="GO" id="GO:0050821">
    <property type="term" value="P:protein stabilization"/>
    <property type="evidence" value="ECO:0007669"/>
    <property type="project" value="TreeGrafter"/>
</dbReference>
<dbReference type="Pfam" id="PF03938">
    <property type="entry name" value="OmpH"/>
    <property type="match status" value="1"/>
</dbReference>
<dbReference type="PIRSF" id="PIRSF002094">
    <property type="entry name" value="OMP26_Skp"/>
    <property type="match status" value="1"/>
</dbReference>
<keyword evidence="2 4" id="KW-0732">Signal</keyword>
<evidence type="ECO:0000313" key="5">
    <source>
        <dbReference type="EMBL" id="VFP86761.1"/>
    </source>
</evidence>
<feature type="signal peptide" evidence="4">
    <location>
        <begin position="1"/>
        <end position="22"/>
    </location>
</feature>
<feature type="chain" id="PRO_5019193649" description="Chaperone protein Skp" evidence="4">
    <location>
        <begin position="23"/>
        <end position="165"/>
    </location>
</feature>
<dbReference type="InterPro" id="IPR024930">
    <property type="entry name" value="Skp_dom_sf"/>
</dbReference>
<dbReference type="KEGG" id="ehd:ERCIPSTX3056_193"/>
<dbReference type="PANTHER" id="PTHR35089:SF1">
    <property type="entry name" value="CHAPERONE PROTEIN SKP"/>
    <property type="match status" value="1"/>
</dbReference>
<dbReference type="RefSeq" id="WP_072666105.1">
    <property type="nucleotide sequence ID" value="NZ_LR217725.1"/>
</dbReference>
<evidence type="ECO:0000256" key="3">
    <source>
        <dbReference type="PIRNR" id="PIRNR002094"/>
    </source>
</evidence>
<comment type="similarity">
    <text evidence="3">Belongs to the skp family.</text>
</comment>
<organism evidence="5 6">
    <name type="scientific">Candidatus Erwinia haradaeae</name>
    <dbReference type="NCBI Taxonomy" id="1922217"/>
    <lineage>
        <taxon>Bacteria</taxon>
        <taxon>Pseudomonadati</taxon>
        <taxon>Pseudomonadota</taxon>
        <taxon>Gammaproteobacteria</taxon>
        <taxon>Enterobacterales</taxon>
        <taxon>Erwiniaceae</taxon>
        <taxon>Erwinia</taxon>
    </lineage>
</organism>
<gene>
    <name evidence="5" type="primary">skp</name>
    <name evidence="5" type="ORF">ERCIPSTX3056_193</name>
</gene>
<sequence length="165" mass="19096" precursor="true">MKKVLRVVSLSFFLIFSVSANASDKIAVVNISDIFQQLPELSVVTHKLEKEFKDRTIALQSMEHGLQTKIQNLQRDRSTMKASDQLAMEKEIIKQREEFNNTARVFDQDNRRRQIEERDRIIYKIQNIVQKVAKLKGYDLVLDRGAVAYVASEKDITADVLKQVK</sequence>
<dbReference type="PANTHER" id="PTHR35089">
    <property type="entry name" value="CHAPERONE PROTEIN SKP"/>
    <property type="match status" value="1"/>
</dbReference>
<keyword evidence="6" id="KW-1185">Reference proteome</keyword>
<protein>
    <recommendedName>
        <fullName evidence="1">Chaperone protein Skp</fullName>
    </recommendedName>
</protein>
<dbReference type="GO" id="GO:0005829">
    <property type="term" value="C:cytosol"/>
    <property type="evidence" value="ECO:0007669"/>
    <property type="project" value="TreeGrafter"/>
</dbReference>
<dbReference type="SMART" id="SM00935">
    <property type="entry name" value="OmpH"/>
    <property type="match status" value="1"/>
</dbReference>
<dbReference type="OrthoDB" id="7061584at2"/>
<reference evidence="5 6" key="1">
    <citation type="submission" date="2019-02" db="EMBL/GenBank/DDBJ databases">
        <authorList>
            <person name="Manzano-Marin A."/>
            <person name="Manzano-Marin A."/>
        </authorList>
    </citation>
    <scope>NUCLEOTIDE SEQUENCE [LARGE SCALE GENOMIC DNA]</scope>
    <source>
        <strain evidence="5 6">ErCipseudotaxifoliae</strain>
    </source>
</reference>
<evidence type="ECO:0000256" key="1">
    <source>
        <dbReference type="ARBA" id="ARBA00018026"/>
    </source>
</evidence>
<dbReference type="AlphaFoldDB" id="A0A451DJ91"/>
<dbReference type="Gene3D" id="3.30.910.20">
    <property type="entry name" value="Skp domain"/>
    <property type="match status" value="1"/>
</dbReference>
<dbReference type="SUPFAM" id="SSF111384">
    <property type="entry name" value="OmpH-like"/>
    <property type="match status" value="1"/>
</dbReference>
<evidence type="ECO:0000256" key="4">
    <source>
        <dbReference type="SAM" id="SignalP"/>
    </source>
</evidence>
<dbReference type="InterPro" id="IPR005632">
    <property type="entry name" value="Chaperone_Skp"/>
</dbReference>
<evidence type="ECO:0000256" key="2">
    <source>
        <dbReference type="ARBA" id="ARBA00022729"/>
    </source>
</evidence>